<sequence length="146" mass="16002">MTRVIKSVILSAEPTKVVDYIASVANHPAFISALKKVENVKGDTRGTGATWDWTFVMGGVEVKGKAERTDFVPGKSFCFRTTTGIKSTFNYRVEPAKGGAKLTIDVDYEIPQNVIAKVADKAIVERMNDQEGDKTAANLKTIFDKE</sequence>
<dbReference type="Proteomes" id="UP000317716">
    <property type="component" value="Unassembled WGS sequence"/>
</dbReference>
<accession>A0A538SEN4</accession>
<dbReference type="SUPFAM" id="SSF55961">
    <property type="entry name" value="Bet v1-like"/>
    <property type="match status" value="1"/>
</dbReference>
<reference evidence="1 2" key="1">
    <citation type="journal article" date="2019" name="Nat. Microbiol.">
        <title>Mediterranean grassland soil C-N compound turnover is dependent on rainfall and depth, and is mediated by genomically divergent microorganisms.</title>
        <authorList>
            <person name="Diamond S."/>
            <person name="Andeer P.F."/>
            <person name="Li Z."/>
            <person name="Crits-Christoph A."/>
            <person name="Burstein D."/>
            <person name="Anantharaman K."/>
            <person name="Lane K.R."/>
            <person name="Thomas B.C."/>
            <person name="Pan C."/>
            <person name="Northen T.R."/>
            <person name="Banfield J.F."/>
        </authorList>
    </citation>
    <scope>NUCLEOTIDE SEQUENCE [LARGE SCALE GENOMIC DNA]</scope>
    <source>
        <strain evidence="1">WS_2</strain>
    </source>
</reference>
<dbReference type="Gene3D" id="3.30.530.20">
    <property type="match status" value="1"/>
</dbReference>
<comment type="caution">
    <text evidence="1">The sequence shown here is derived from an EMBL/GenBank/DDBJ whole genome shotgun (WGS) entry which is preliminary data.</text>
</comment>
<evidence type="ECO:0000313" key="2">
    <source>
        <dbReference type="Proteomes" id="UP000317716"/>
    </source>
</evidence>
<proteinExistence type="predicted"/>
<dbReference type="EMBL" id="VBOS01000437">
    <property type="protein sequence ID" value="TMQ49829.1"/>
    <property type="molecule type" value="Genomic_DNA"/>
</dbReference>
<dbReference type="AlphaFoldDB" id="A0A538SEN4"/>
<dbReference type="Pfam" id="PF10604">
    <property type="entry name" value="Polyketide_cyc2"/>
    <property type="match status" value="1"/>
</dbReference>
<name>A0A538SEN4_UNCEI</name>
<organism evidence="1 2">
    <name type="scientific">Eiseniibacteriota bacterium</name>
    <dbReference type="NCBI Taxonomy" id="2212470"/>
    <lineage>
        <taxon>Bacteria</taxon>
        <taxon>Candidatus Eiseniibacteriota</taxon>
    </lineage>
</organism>
<dbReference type="InterPro" id="IPR023393">
    <property type="entry name" value="START-like_dom_sf"/>
</dbReference>
<evidence type="ECO:0000313" key="1">
    <source>
        <dbReference type="EMBL" id="TMQ49829.1"/>
    </source>
</evidence>
<dbReference type="InterPro" id="IPR019587">
    <property type="entry name" value="Polyketide_cyclase/dehydratase"/>
</dbReference>
<gene>
    <name evidence="1" type="ORF">E6K72_11985</name>
</gene>
<protein>
    <submittedName>
        <fullName evidence="1">SRPBCC family protein</fullName>
    </submittedName>
</protein>